<dbReference type="Proteomes" id="UP000193411">
    <property type="component" value="Unassembled WGS sequence"/>
</dbReference>
<dbReference type="PANTHER" id="PTHR10997">
    <property type="entry name" value="IMPORTIN-7, 8, 11"/>
    <property type="match status" value="1"/>
</dbReference>
<evidence type="ECO:0000313" key="10">
    <source>
        <dbReference type="Proteomes" id="UP000193411"/>
    </source>
</evidence>
<organism evidence="9 10">
    <name type="scientific">Catenaria anguillulae PL171</name>
    <dbReference type="NCBI Taxonomy" id="765915"/>
    <lineage>
        <taxon>Eukaryota</taxon>
        <taxon>Fungi</taxon>
        <taxon>Fungi incertae sedis</taxon>
        <taxon>Blastocladiomycota</taxon>
        <taxon>Blastocladiomycetes</taxon>
        <taxon>Blastocladiales</taxon>
        <taxon>Catenariaceae</taxon>
        <taxon>Catenaria</taxon>
    </lineage>
</organism>
<dbReference type="GO" id="GO:0005829">
    <property type="term" value="C:cytosol"/>
    <property type="evidence" value="ECO:0007669"/>
    <property type="project" value="TreeGrafter"/>
</dbReference>
<dbReference type="SMART" id="SM00913">
    <property type="entry name" value="IBN_N"/>
    <property type="match status" value="1"/>
</dbReference>
<dbReference type="GO" id="GO:0031267">
    <property type="term" value="F:small GTPase binding"/>
    <property type="evidence" value="ECO:0007669"/>
    <property type="project" value="InterPro"/>
</dbReference>
<dbReference type="AlphaFoldDB" id="A0A1Y2HHJ9"/>
<feature type="region of interest" description="Disordered" evidence="7">
    <location>
        <begin position="891"/>
        <end position="912"/>
    </location>
</feature>
<evidence type="ECO:0000256" key="4">
    <source>
        <dbReference type="ARBA" id="ARBA00022490"/>
    </source>
</evidence>
<dbReference type="OrthoDB" id="760868at2759"/>
<name>A0A1Y2HHJ9_9FUNG</name>
<protein>
    <submittedName>
        <fullName evidence="9">Armadillo-type protein</fullName>
    </submittedName>
</protein>
<keyword evidence="3" id="KW-0813">Transport</keyword>
<comment type="subcellular location">
    <subcellularLocation>
        <location evidence="2">Cytoplasm</location>
    </subcellularLocation>
    <subcellularLocation>
        <location evidence="1">Nucleus</location>
    </subcellularLocation>
</comment>
<dbReference type="GO" id="GO:0006606">
    <property type="term" value="P:protein import into nucleus"/>
    <property type="evidence" value="ECO:0007669"/>
    <property type="project" value="TreeGrafter"/>
</dbReference>
<evidence type="ECO:0000256" key="7">
    <source>
        <dbReference type="SAM" id="MobiDB-lite"/>
    </source>
</evidence>
<keyword evidence="4" id="KW-0963">Cytoplasm</keyword>
<feature type="domain" description="Importin N-terminal" evidence="8">
    <location>
        <begin position="28"/>
        <end position="95"/>
    </location>
</feature>
<keyword evidence="6" id="KW-0539">Nucleus</keyword>
<dbReference type="GO" id="GO:0005635">
    <property type="term" value="C:nuclear envelope"/>
    <property type="evidence" value="ECO:0007669"/>
    <property type="project" value="TreeGrafter"/>
</dbReference>
<evidence type="ECO:0000256" key="1">
    <source>
        <dbReference type="ARBA" id="ARBA00004123"/>
    </source>
</evidence>
<gene>
    <name evidence="9" type="ORF">BCR44DRAFT_1438322</name>
</gene>
<evidence type="ECO:0000256" key="2">
    <source>
        <dbReference type="ARBA" id="ARBA00004496"/>
    </source>
</evidence>
<dbReference type="STRING" id="765915.A0A1Y2HHJ9"/>
<evidence type="ECO:0000256" key="6">
    <source>
        <dbReference type="ARBA" id="ARBA00023242"/>
    </source>
</evidence>
<keyword evidence="5" id="KW-0653">Protein transport</keyword>
<dbReference type="Pfam" id="PF03810">
    <property type="entry name" value="IBN_N"/>
    <property type="match status" value="1"/>
</dbReference>
<keyword evidence="10" id="KW-1185">Reference proteome</keyword>
<evidence type="ECO:0000256" key="3">
    <source>
        <dbReference type="ARBA" id="ARBA00022448"/>
    </source>
</evidence>
<evidence type="ECO:0000313" key="9">
    <source>
        <dbReference type="EMBL" id="ORZ33361.1"/>
    </source>
</evidence>
<dbReference type="InterPro" id="IPR011989">
    <property type="entry name" value="ARM-like"/>
</dbReference>
<sequence>MTITMDPQAFYSALRGSLSPDANARMHGELELKRLEQLAGYAPLCLQVAVTEQDPALRMSAAVCFKNKVRQGWVKGVSENDKDVIKQQIVAALVQAPASIRSQLTLALHFMLNHDFPAKWPQYIEQVGQFVQQTADANAVHGGLLALQEVVLVFQWKSKKERTPLNHIVKTIFPYLLQIATSLLPHDNIEAAHMLKIIAKTYHASIHAQLSKAQMERESLSGWCSLFTQLIAKPLPAAVQAELDAEDDEEAKAQNPWWKAKKWAFHSLNHLNARYGNSKQDRFVDDKQYKAFSKMYMADFAPGILQAYLAFTEQMVATRCWVSPRIRYLLSRFFADSIGHKSSWALIKPFAQQLIEHLVHPILILSASDLEQWEDDPAEYSPASGANMLLISLATQRRKHTFEGIVQYIHQVMVAYTNAPSEQTALAKEGALHMLSQLAPHCLAENSPVVGQMESFLVSYVFPEFTSPIKFLRARALATVAAFAELQFANPANAIVCLQAAMQGLQDAELPIRVEAAVALRPMLEIQVALLDLQNTIEMDTITEVMESIVEEFATEVAPFAVDLAAQLGSTFIRIMTEAQEGLDSQYVPSMDDDDADASYFDVATEKTMAAMGVLKTMQTLVLSVQESDEIVLRLEEAMLPSLVYVLDHQIIDLYPDVFELVDACTFALKAVSPTMWALFDKLHAVCRTDAADYVCEMVPALDNYVSYGKDQFAVNRALQQAMVDMVDLCLTADELGEADRVCGCQLIESMLLHLRGGHIDHLVPHFLGRAMAYISANKFKTSHFRVSAIEVGVNALYYDPVLTLRVMEENGWTAPFFAAWMSVVPKMSRVHDKKLGIVALCSIMRVPLDKLPATVQQGLPQLMAAMISFLSTMDKAVENRESEERFFTGIDTGSADEGSTVEARELNDEDEEEVLDEGVAGADDGEWEDEDEGDELYDLARQAREAREGGFDDDDFEDDDDELIEEITLETPLDPIDPFIAFATVFTEIQQSNPAVYQHLTAGMAADHQNAVMLALQRASENQAKAAAAAAAAGSQ</sequence>
<dbReference type="PANTHER" id="PTHR10997:SF18">
    <property type="entry name" value="D-IMPORTIN 7_RANBP7"/>
    <property type="match status" value="1"/>
</dbReference>
<reference evidence="9 10" key="1">
    <citation type="submission" date="2016-07" db="EMBL/GenBank/DDBJ databases">
        <title>Pervasive Adenine N6-methylation of Active Genes in Fungi.</title>
        <authorList>
            <consortium name="DOE Joint Genome Institute"/>
            <person name="Mondo S.J."/>
            <person name="Dannebaum R.O."/>
            <person name="Kuo R.C."/>
            <person name="Labutti K."/>
            <person name="Haridas S."/>
            <person name="Kuo A."/>
            <person name="Salamov A."/>
            <person name="Ahrendt S.R."/>
            <person name="Lipzen A."/>
            <person name="Sullivan W."/>
            <person name="Andreopoulos W.B."/>
            <person name="Clum A."/>
            <person name="Lindquist E."/>
            <person name="Daum C."/>
            <person name="Ramamoorthy G.K."/>
            <person name="Gryganskyi A."/>
            <person name="Culley D."/>
            <person name="Magnuson J.K."/>
            <person name="James T.Y."/>
            <person name="O'Malley M.A."/>
            <person name="Stajich J.E."/>
            <person name="Spatafora J.W."/>
            <person name="Visel A."/>
            <person name="Grigoriev I.V."/>
        </authorList>
    </citation>
    <scope>NUCLEOTIDE SEQUENCE [LARGE SCALE GENOMIC DNA]</scope>
    <source>
        <strain evidence="9 10">PL171</strain>
    </source>
</reference>
<dbReference type="Gene3D" id="1.25.10.10">
    <property type="entry name" value="Leucine-rich Repeat Variant"/>
    <property type="match status" value="1"/>
</dbReference>
<dbReference type="PROSITE" id="PS50166">
    <property type="entry name" value="IMPORTIN_B_NT"/>
    <property type="match status" value="1"/>
</dbReference>
<proteinExistence type="predicted"/>
<comment type="caution">
    <text evidence="9">The sequence shown here is derived from an EMBL/GenBank/DDBJ whole genome shotgun (WGS) entry which is preliminary data.</text>
</comment>
<dbReference type="InterPro" id="IPR001494">
    <property type="entry name" value="Importin-beta_N"/>
</dbReference>
<dbReference type="SUPFAM" id="SSF48371">
    <property type="entry name" value="ARM repeat"/>
    <property type="match status" value="1"/>
</dbReference>
<evidence type="ECO:0000256" key="5">
    <source>
        <dbReference type="ARBA" id="ARBA00022927"/>
    </source>
</evidence>
<dbReference type="InterPro" id="IPR016024">
    <property type="entry name" value="ARM-type_fold"/>
</dbReference>
<evidence type="ECO:0000259" key="8">
    <source>
        <dbReference type="PROSITE" id="PS50166"/>
    </source>
</evidence>
<dbReference type="EMBL" id="MCFL01000036">
    <property type="protein sequence ID" value="ORZ33361.1"/>
    <property type="molecule type" value="Genomic_DNA"/>
</dbReference>
<accession>A0A1Y2HHJ9</accession>